<comment type="caution">
    <text evidence="5">The sequence shown here is derived from an EMBL/GenBank/DDBJ whole genome shotgun (WGS) entry which is preliminary data.</text>
</comment>
<gene>
    <name evidence="5" type="ORF">Slati_4587700</name>
</gene>
<protein>
    <submittedName>
        <fullName evidence="5">Retrovirus-related Pol polyprotein from transposon TNT 1-94</fullName>
    </submittedName>
</protein>
<evidence type="ECO:0000256" key="1">
    <source>
        <dbReference type="ARBA" id="ARBA00022723"/>
    </source>
</evidence>
<dbReference type="InterPro" id="IPR012337">
    <property type="entry name" value="RNaseH-like_sf"/>
</dbReference>
<accession>A0AAW2S3P0</accession>
<dbReference type="Pfam" id="PF00665">
    <property type="entry name" value="rve"/>
    <property type="match status" value="1"/>
</dbReference>
<dbReference type="InterPro" id="IPR039537">
    <property type="entry name" value="Retrotran_Ty1/copia-like"/>
</dbReference>
<dbReference type="InterPro" id="IPR001584">
    <property type="entry name" value="Integrase_cat-core"/>
</dbReference>
<dbReference type="PANTHER" id="PTHR42648:SF27">
    <property type="entry name" value="RNA-DIRECTED DNA POLYMERASE"/>
    <property type="match status" value="1"/>
</dbReference>
<dbReference type="SUPFAM" id="SSF53098">
    <property type="entry name" value="Ribonuclease H-like"/>
    <property type="match status" value="1"/>
</dbReference>
<sequence length="530" mass="61176">MNVRARHGAFYFLTFIDDYSRYGSVYLLSHRSEALDCFKRFLAEVENQREVNLKVFRTDRGREYLSEQFKQICEDKGIIRQLTIPYTPQQNGVAERRNRTLLEMARSMMAQANLPISFWGDAILTAAYILNRVPSKSIPTTPYELWHGRKPNLEGLRPWGSAGFLEEDFPSISEVKGNLELYELRDPQGGASITVEGETPRSYPVIDEDNESDPKLSGSCSLEEHNSQNPQMRRSKRGGIPRRRYEIEGESFMCASVDIDEPATYEEAVTSPNANEWITAMKEEMSSMAKNNVWELVDLPAGRKTIGSKWVLKVKRKADGSIDKFKARLVTKGYTQREGIDYEEILPSGETAFLNGELDEEIYMDQPEGFQEMGQKRKVCRLKRSIYGLKQSSRQWYYRFHRAITSIGFTMVEEDHCVYVKRSEKNFMILSLYVDDILLAGNNMEMIVATQKWLSSTFEMKDMGEAEYIVGVKIHRDRSKKLLSLSQETYIKRIIERFRMHNANPVDTPMDKSCVLSKELCPKTEEERNA</sequence>
<reference evidence="5" key="2">
    <citation type="journal article" date="2024" name="Plant">
        <title>Genomic evolution and insights into agronomic trait innovations of Sesamum species.</title>
        <authorList>
            <person name="Miao H."/>
            <person name="Wang L."/>
            <person name="Qu L."/>
            <person name="Liu H."/>
            <person name="Sun Y."/>
            <person name="Le M."/>
            <person name="Wang Q."/>
            <person name="Wei S."/>
            <person name="Zheng Y."/>
            <person name="Lin W."/>
            <person name="Duan Y."/>
            <person name="Cao H."/>
            <person name="Xiong S."/>
            <person name="Wang X."/>
            <person name="Wei L."/>
            <person name="Li C."/>
            <person name="Ma Q."/>
            <person name="Ju M."/>
            <person name="Zhao R."/>
            <person name="Li G."/>
            <person name="Mu C."/>
            <person name="Tian Q."/>
            <person name="Mei H."/>
            <person name="Zhang T."/>
            <person name="Gao T."/>
            <person name="Zhang H."/>
        </authorList>
    </citation>
    <scope>NUCLEOTIDE SEQUENCE</scope>
    <source>
        <strain evidence="5">KEN1</strain>
    </source>
</reference>
<dbReference type="GO" id="GO:0003676">
    <property type="term" value="F:nucleic acid binding"/>
    <property type="evidence" value="ECO:0007669"/>
    <property type="project" value="InterPro"/>
</dbReference>
<evidence type="ECO:0000259" key="4">
    <source>
        <dbReference type="PROSITE" id="PS50994"/>
    </source>
</evidence>
<dbReference type="InterPro" id="IPR036397">
    <property type="entry name" value="RNaseH_sf"/>
</dbReference>
<feature type="region of interest" description="Disordered" evidence="3">
    <location>
        <begin position="201"/>
        <end position="240"/>
    </location>
</feature>
<feature type="domain" description="Integrase catalytic" evidence="4">
    <location>
        <begin position="1"/>
        <end position="150"/>
    </location>
</feature>
<evidence type="ECO:0000256" key="2">
    <source>
        <dbReference type="ARBA" id="ARBA00022801"/>
    </source>
</evidence>
<proteinExistence type="predicted"/>
<dbReference type="PANTHER" id="PTHR42648">
    <property type="entry name" value="TRANSPOSASE, PUTATIVE-RELATED"/>
    <property type="match status" value="1"/>
</dbReference>
<dbReference type="AlphaFoldDB" id="A0AAW2S3P0"/>
<dbReference type="PROSITE" id="PS50994">
    <property type="entry name" value="INTEGRASE"/>
    <property type="match status" value="1"/>
</dbReference>
<dbReference type="InterPro" id="IPR013103">
    <property type="entry name" value="RVT_2"/>
</dbReference>
<dbReference type="GO" id="GO:0015074">
    <property type="term" value="P:DNA integration"/>
    <property type="evidence" value="ECO:0007669"/>
    <property type="project" value="InterPro"/>
</dbReference>
<keyword evidence="2" id="KW-0378">Hydrolase</keyword>
<evidence type="ECO:0000256" key="3">
    <source>
        <dbReference type="SAM" id="MobiDB-lite"/>
    </source>
</evidence>
<keyword evidence="1" id="KW-0479">Metal-binding</keyword>
<dbReference type="Pfam" id="PF07727">
    <property type="entry name" value="RVT_2"/>
    <property type="match status" value="2"/>
</dbReference>
<organism evidence="5">
    <name type="scientific">Sesamum latifolium</name>
    <dbReference type="NCBI Taxonomy" id="2727402"/>
    <lineage>
        <taxon>Eukaryota</taxon>
        <taxon>Viridiplantae</taxon>
        <taxon>Streptophyta</taxon>
        <taxon>Embryophyta</taxon>
        <taxon>Tracheophyta</taxon>
        <taxon>Spermatophyta</taxon>
        <taxon>Magnoliopsida</taxon>
        <taxon>eudicotyledons</taxon>
        <taxon>Gunneridae</taxon>
        <taxon>Pentapetalae</taxon>
        <taxon>asterids</taxon>
        <taxon>lamiids</taxon>
        <taxon>Lamiales</taxon>
        <taxon>Pedaliaceae</taxon>
        <taxon>Sesamum</taxon>
    </lineage>
</organism>
<name>A0AAW2S3P0_9LAMI</name>
<evidence type="ECO:0000313" key="5">
    <source>
        <dbReference type="EMBL" id="KAL0386677.1"/>
    </source>
</evidence>
<dbReference type="GO" id="GO:0046872">
    <property type="term" value="F:metal ion binding"/>
    <property type="evidence" value="ECO:0007669"/>
    <property type="project" value="UniProtKB-KW"/>
</dbReference>
<dbReference type="SUPFAM" id="SSF56672">
    <property type="entry name" value="DNA/RNA polymerases"/>
    <property type="match status" value="1"/>
</dbReference>
<dbReference type="GO" id="GO:0016787">
    <property type="term" value="F:hydrolase activity"/>
    <property type="evidence" value="ECO:0007669"/>
    <property type="project" value="UniProtKB-KW"/>
</dbReference>
<reference evidence="5" key="1">
    <citation type="submission" date="2020-06" db="EMBL/GenBank/DDBJ databases">
        <authorList>
            <person name="Li T."/>
            <person name="Hu X."/>
            <person name="Zhang T."/>
            <person name="Song X."/>
            <person name="Zhang H."/>
            <person name="Dai N."/>
            <person name="Sheng W."/>
            <person name="Hou X."/>
            <person name="Wei L."/>
        </authorList>
    </citation>
    <scope>NUCLEOTIDE SEQUENCE</scope>
    <source>
        <strain evidence="5">KEN1</strain>
        <tissue evidence="5">Leaf</tissue>
    </source>
</reference>
<dbReference type="InterPro" id="IPR043502">
    <property type="entry name" value="DNA/RNA_pol_sf"/>
</dbReference>
<dbReference type="EMBL" id="JACGWN010000078">
    <property type="protein sequence ID" value="KAL0386677.1"/>
    <property type="molecule type" value="Genomic_DNA"/>
</dbReference>
<dbReference type="Gene3D" id="3.30.420.10">
    <property type="entry name" value="Ribonuclease H-like superfamily/Ribonuclease H"/>
    <property type="match status" value="1"/>
</dbReference>